<name>A0A1F4SN64_UNCSA</name>
<evidence type="ECO:0000256" key="2">
    <source>
        <dbReference type="ARBA" id="ARBA00023136"/>
    </source>
</evidence>
<reference evidence="5 6" key="1">
    <citation type="journal article" date="2016" name="Nat. Commun.">
        <title>Thousands of microbial genomes shed light on interconnected biogeochemical processes in an aquifer system.</title>
        <authorList>
            <person name="Anantharaman K."/>
            <person name="Brown C.T."/>
            <person name="Hug L.A."/>
            <person name="Sharon I."/>
            <person name="Castelle C.J."/>
            <person name="Probst A.J."/>
            <person name="Thomas B.C."/>
            <person name="Singh A."/>
            <person name="Wilkins M.J."/>
            <person name="Karaoz U."/>
            <person name="Brodie E.L."/>
            <person name="Williams K.H."/>
            <person name="Hubbard S.S."/>
            <person name="Banfield J.F."/>
        </authorList>
    </citation>
    <scope>NUCLEOTIDE SEQUENCE [LARGE SCALE GENOMIC DNA]</scope>
</reference>
<protein>
    <submittedName>
        <fullName evidence="5">Flagellar M-ring protein FliF</fullName>
    </submittedName>
</protein>
<dbReference type="Gene3D" id="3.30.300.30">
    <property type="match status" value="1"/>
</dbReference>
<keyword evidence="3" id="KW-1133">Transmembrane helix</keyword>
<dbReference type="Proteomes" id="UP000178417">
    <property type="component" value="Unassembled WGS sequence"/>
</dbReference>
<proteinExistence type="predicted"/>
<feature type="transmembrane region" description="Helical" evidence="3">
    <location>
        <begin position="450"/>
        <end position="469"/>
    </location>
</feature>
<gene>
    <name evidence="5" type="ORF">A2310_03870</name>
</gene>
<dbReference type="PRINTS" id="PR01009">
    <property type="entry name" value="FLGMRINGFLIF"/>
</dbReference>
<accession>A0A1F4SN64</accession>
<feature type="transmembrane region" description="Helical" evidence="3">
    <location>
        <begin position="15"/>
        <end position="34"/>
    </location>
</feature>
<keyword evidence="5" id="KW-0282">Flagellum</keyword>
<keyword evidence="5" id="KW-0969">Cilium</keyword>
<organism evidence="5 6">
    <name type="scientific">candidate division WOR-1 bacterium RIFOXYB2_FULL_37_13</name>
    <dbReference type="NCBI Taxonomy" id="1802579"/>
    <lineage>
        <taxon>Bacteria</taxon>
        <taxon>Bacillati</taxon>
        <taxon>Saganbacteria</taxon>
    </lineage>
</organism>
<feature type="domain" description="Flagellar M-ring N-terminal" evidence="4">
    <location>
        <begin position="46"/>
        <end position="218"/>
    </location>
</feature>
<dbReference type="NCBIfam" id="TIGR00206">
    <property type="entry name" value="fliF"/>
    <property type="match status" value="1"/>
</dbReference>
<evidence type="ECO:0000313" key="6">
    <source>
        <dbReference type="Proteomes" id="UP000178417"/>
    </source>
</evidence>
<evidence type="ECO:0000256" key="1">
    <source>
        <dbReference type="ARBA" id="ARBA00004370"/>
    </source>
</evidence>
<dbReference type="EMBL" id="MEUB01000048">
    <property type="protein sequence ID" value="OGC21143.1"/>
    <property type="molecule type" value="Genomic_DNA"/>
</dbReference>
<keyword evidence="3" id="KW-0812">Transmembrane</keyword>
<keyword evidence="5" id="KW-0966">Cell projection</keyword>
<dbReference type="GO" id="GO:0016020">
    <property type="term" value="C:membrane"/>
    <property type="evidence" value="ECO:0007669"/>
    <property type="project" value="UniProtKB-SubCell"/>
</dbReference>
<sequence>MAESGAPQLISNRRLVTIAGVIVVITVMAFLWTLRGCFSIPGSGNNGYLTIYTGLDLKDTANVVSRLKDLKIPYEVKENGSAVAVPKGKADDARLGLAEKNLPLGGSVGWEIFNETRMGATDFDRRIQLIRAISGELSRTIKRIKGIEDAYVQIVLPETKLFEVTKAPVTAAVLLKIAPGERLNPQHVMGIVNLVSHSVENLQPENVTIIDNAGNILTAQSNIMEETPKETVLVQKTVQAPVEQEIIKKEEIASLESEKKSVEVKVEEEAKKEIKEIKEEPYLQASKEANLPMIEQLPIVEKKSAPLSDDEKALLIIRAKEEYERQLTAKAQDLLNQFYPQDSIIVRINVIFGEPEKKVKTVKLKINTGTDFLYAAIKQLTVMTLVDENLNLTARVKKSTYQTIARAVDYNKERGDKIILKKVPFHYAQFPKEEEKPKIFSLILSKFNSGLFYIFSGIAVLIVLLVIFIRYRKSKQQGSSFSRNEMPFETNAPTEGEATATVKNIKDMAKNNPEQIANLLKKWLTEGNR</sequence>
<dbReference type="GO" id="GO:0071973">
    <property type="term" value="P:bacterial-type flagellum-dependent cell motility"/>
    <property type="evidence" value="ECO:0007669"/>
    <property type="project" value="InterPro"/>
</dbReference>
<dbReference type="GO" id="GO:0003774">
    <property type="term" value="F:cytoskeletal motor activity"/>
    <property type="evidence" value="ECO:0007669"/>
    <property type="project" value="InterPro"/>
</dbReference>
<evidence type="ECO:0000256" key="3">
    <source>
        <dbReference type="SAM" id="Phobius"/>
    </source>
</evidence>
<dbReference type="GO" id="GO:0009431">
    <property type="term" value="C:bacterial-type flagellum basal body, MS ring"/>
    <property type="evidence" value="ECO:0007669"/>
    <property type="project" value="InterPro"/>
</dbReference>
<keyword evidence="2 3" id="KW-0472">Membrane</keyword>
<evidence type="ECO:0000259" key="4">
    <source>
        <dbReference type="Pfam" id="PF01514"/>
    </source>
</evidence>
<dbReference type="STRING" id="1802579.A2310_03870"/>
<dbReference type="Pfam" id="PF01514">
    <property type="entry name" value="YscJ_FliF"/>
    <property type="match status" value="1"/>
</dbReference>
<dbReference type="PANTHER" id="PTHR30046:SF0">
    <property type="entry name" value="FLAGELLAR M-RING PROTEIN"/>
    <property type="match status" value="1"/>
</dbReference>
<dbReference type="InterPro" id="IPR000067">
    <property type="entry name" value="FlgMring_FliF"/>
</dbReference>
<dbReference type="InterPro" id="IPR043427">
    <property type="entry name" value="YscJ/FliF"/>
</dbReference>
<comment type="subcellular location">
    <subcellularLocation>
        <location evidence="1">Membrane</location>
    </subcellularLocation>
</comment>
<dbReference type="InterPro" id="IPR045851">
    <property type="entry name" value="AMP-bd_C_sf"/>
</dbReference>
<dbReference type="AlphaFoldDB" id="A0A1F4SN64"/>
<comment type="caution">
    <text evidence="5">The sequence shown here is derived from an EMBL/GenBank/DDBJ whole genome shotgun (WGS) entry which is preliminary data.</text>
</comment>
<dbReference type="InterPro" id="IPR006182">
    <property type="entry name" value="FliF_N_dom"/>
</dbReference>
<evidence type="ECO:0000313" key="5">
    <source>
        <dbReference type="EMBL" id="OGC21143.1"/>
    </source>
</evidence>
<dbReference type="PANTHER" id="PTHR30046">
    <property type="entry name" value="FLAGELLAR M-RING PROTEIN"/>
    <property type="match status" value="1"/>
</dbReference>